<proteinExistence type="predicted"/>
<gene>
    <name evidence="2" type="ORF">F4693_003270</name>
</gene>
<comment type="caution">
    <text evidence="2">The sequence shown here is derived from an EMBL/GenBank/DDBJ whole genome shotgun (WGS) entry which is preliminary data.</text>
</comment>
<keyword evidence="1" id="KW-0472">Membrane</keyword>
<keyword evidence="1" id="KW-0812">Transmembrane</keyword>
<dbReference type="InterPro" id="IPR009937">
    <property type="entry name" value="Phage_holin_3_6"/>
</dbReference>
<evidence type="ECO:0000313" key="2">
    <source>
        <dbReference type="EMBL" id="MBB6506270.1"/>
    </source>
</evidence>
<evidence type="ECO:0008006" key="4">
    <source>
        <dbReference type="Google" id="ProtNLM"/>
    </source>
</evidence>
<dbReference type="AlphaFoldDB" id="A0A7X0MQM0"/>
<evidence type="ECO:0000256" key="1">
    <source>
        <dbReference type="SAM" id="Phobius"/>
    </source>
</evidence>
<dbReference type="Pfam" id="PF07332">
    <property type="entry name" value="Phage_holin_3_6"/>
    <property type="match status" value="1"/>
</dbReference>
<name>A0A7X0MQM0_9SPHN</name>
<accession>A0A7X0MQM0</accession>
<dbReference type="Proteomes" id="UP000522313">
    <property type="component" value="Unassembled WGS sequence"/>
</dbReference>
<feature type="transmembrane region" description="Helical" evidence="1">
    <location>
        <begin position="85"/>
        <end position="104"/>
    </location>
</feature>
<evidence type="ECO:0000313" key="3">
    <source>
        <dbReference type="Proteomes" id="UP000522313"/>
    </source>
</evidence>
<feature type="transmembrane region" description="Helical" evidence="1">
    <location>
        <begin position="56"/>
        <end position="79"/>
    </location>
</feature>
<sequence>MPDDMDVRDRIAPDSIPQLVTQLATDARDVAKAEIALAKTKARFAVTRYKAAAIRFAIAGVLGLAALIALLVGAILSLATLIGPGWATLAVVGVVLVIAALLALTGKSALRAGPGA</sequence>
<protein>
    <recommendedName>
        <fullName evidence="4">Phage holin family protein</fullName>
    </recommendedName>
</protein>
<dbReference type="EMBL" id="JACHBT010000020">
    <property type="protein sequence ID" value="MBB6506270.1"/>
    <property type="molecule type" value="Genomic_DNA"/>
</dbReference>
<keyword evidence="1" id="KW-1133">Transmembrane helix</keyword>
<reference evidence="2 3" key="2">
    <citation type="submission" date="2020-08" db="EMBL/GenBank/DDBJ databases">
        <authorList>
            <person name="Partida-Martinez L."/>
            <person name="Huntemann M."/>
            <person name="Clum A."/>
            <person name="Wang J."/>
            <person name="Palaniappan K."/>
            <person name="Ritter S."/>
            <person name="Chen I.-M."/>
            <person name="Stamatis D."/>
            <person name="Reddy T."/>
            <person name="O'Malley R."/>
            <person name="Daum C."/>
            <person name="Shapiro N."/>
            <person name="Ivanova N."/>
            <person name="Kyrpides N."/>
            <person name="Woyke T."/>
        </authorList>
    </citation>
    <scope>NUCLEOTIDE SEQUENCE [LARGE SCALE GENOMIC DNA]</scope>
    <source>
        <strain evidence="2 3">AS3.13</strain>
    </source>
</reference>
<organism evidence="2 3">
    <name type="scientific">Sphingomonas endophytica</name>
    <dbReference type="NCBI Taxonomy" id="869719"/>
    <lineage>
        <taxon>Bacteria</taxon>
        <taxon>Pseudomonadati</taxon>
        <taxon>Pseudomonadota</taxon>
        <taxon>Alphaproteobacteria</taxon>
        <taxon>Sphingomonadales</taxon>
        <taxon>Sphingomonadaceae</taxon>
        <taxon>Sphingomonas</taxon>
    </lineage>
</organism>
<reference evidence="2 3" key="1">
    <citation type="submission" date="2020-08" db="EMBL/GenBank/DDBJ databases">
        <title>The Agave Microbiome: Exploring the role of microbial communities in plant adaptations to desert environments.</title>
        <authorList>
            <person name="Partida-Martinez L.P."/>
        </authorList>
    </citation>
    <scope>NUCLEOTIDE SEQUENCE [LARGE SCALE GENOMIC DNA]</scope>
    <source>
        <strain evidence="2 3">AS3.13</strain>
    </source>
</reference>